<name>A0A2D4GBX5_MICCO</name>
<organism evidence="1">
    <name type="scientific">Micrurus corallinus</name>
    <name type="common">Brazilian coral snake</name>
    <dbReference type="NCBI Taxonomy" id="54390"/>
    <lineage>
        <taxon>Eukaryota</taxon>
        <taxon>Metazoa</taxon>
        <taxon>Chordata</taxon>
        <taxon>Craniata</taxon>
        <taxon>Vertebrata</taxon>
        <taxon>Euteleostomi</taxon>
        <taxon>Lepidosauria</taxon>
        <taxon>Squamata</taxon>
        <taxon>Bifurcata</taxon>
        <taxon>Unidentata</taxon>
        <taxon>Episquamata</taxon>
        <taxon>Toxicofera</taxon>
        <taxon>Serpentes</taxon>
        <taxon>Colubroidea</taxon>
        <taxon>Elapidae</taxon>
        <taxon>Elapinae</taxon>
        <taxon>Micrurus</taxon>
    </lineage>
</organism>
<reference evidence="1" key="1">
    <citation type="submission" date="2017-07" db="EMBL/GenBank/DDBJ databases">
        <authorList>
            <person name="Mikheyev A."/>
            <person name="Grau M."/>
        </authorList>
    </citation>
    <scope>NUCLEOTIDE SEQUENCE</scope>
    <source>
        <tissue evidence="1">Venom_gland</tissue>
    </source>
</reference>
<sequence>MKGIEKNNTIAPSTLFSVEKLSSHILTVYGNYLCSVDQNKNFLGNGCWPESHSSEKSSPTFPFHVTHMCAEEQGDFLNAQMASSNQTLMVDSHLRTPRSK</sequence>
<evidence type="ECO:0000313" key="1">
    <source>
        <dbReference type="EMBL" id="LAA57218.1"/>
    </source>
</evidence>
<proteinExistence type="predicted"/>
<dbReference type="AlphaFoldDB" id="A0A2D4GBX5"/>
<protein>
    <submittedName>
        <fullName evidence="1">Uncharacterized protein</fullName>
    </submittedName>
</protein>
<reference evidence="1" key="2">
    <citation type="submission" date="2017-11" db="EMBL/GenBank/DDBJ databases">
        <title>Coralsnake Venomics: Analyses of Venom Gland Transcriptomes and Proteomes of Six Brazilian Taxa.</title>
        <authorList>
            <person name="Aird S.D."/>
            <person name="Jorge da Silva N."/>
            <person name="Qiu L."/>
            <person name="Villar-Briones A."/>
            <person name="Aparecida-Saddi V."/>
            <person name="Campos-Telles M.P."/>
            <person name="Grau M."/>
            <person name="Mikheyev A.S."/>
        </authorList>
    </citation>
    <scope>NUCLEOTIDE SEQUENCE</scope>
    <source>
        <tissue evidence="1">Venom_gland</tissue>
    </source>
</reference>
<accession>A0A2D4GBX5</accession>
<dbReference type="EMBL" id="IACJ01128202">
    <property type="protein sequence ID" value="LAA57218.1"/>
    <property type="molecule type" value="Transcribed_RNA"/>
</dbReference>